<sequence length="377" mass="44120">MKNWLAILFLSVILSSCLDEVKSEKETKSKAEIAQDSTQQGGRKIINAGSVSQYTGKPGRLIVVAEPTEYIKEIEFLFDSIFAAPIRPFYPITPYFEVYQRSPQDFKRLSTRLRNVIELSIDEKIEKGSPTMHIYENYYAKTQLYTKLQAHDISDLYDLLLKEVDYLFQIYDRQEWKREYYRHPSKKNEATRDRLKSKFGIDLTLPSKFSYESINDEYAIIMFPDRTRQMDMETTGAYSTSRANFIQSGVMVWQYPYTDERQLHPDNLMMMRDTILKYYARHEIEGVYMGTQDHPAVIPQYEKLKIGDITGYQFRGLFKFTGKSEPSGGRFWSYHFKHPNRNTIVAISGYLDAPPTMSASYDFNRIRAVIYSLKVVK</sequence>
<dbReference type="InterPro" id="IPR032286">
    <property type="entry name" value="DUF4837"/>
</dbReference>
<accession>A0A4Q4KQK9</accession>
<reference evidence="1 2" key="1">
    <citation type="submission" date="2019-02" db="EMBL/GenBank/DDBJ databases">
        <title>Genome sequence of the sea-ice species Brumimicrobium glaciale.</title>
        <authorList>
            <person name="Bowman J.P."/>
        </authorList>
    </citation>
    <scope>NUCLEOTIDE SEQUENCE [LARGE SCALE GENOMIC DNA]</scope>
    <source>
        <strain evidence="1 2">IC156</strain>
    </source>
</reference>
<dbReference type="Proteomes" id="UP000293952">
    <property type="component" value="Unassembled WGS sequence"/>
</dbReference>
<proteinExistence type="predicted"/>
<dbReference type="OrthoDB" id="1115230at2"/>
<evidence type="ECO:0000313" key="2">
    <source>
        <dbReference type="Proteomes" id="UP000293952"/>
    </source>
</evidence>
<dbReference type="PROSITE" id="PS51257">
    <property type="entry name" value="PROKAR_LIPOPROTEIN"/>
    <property type="match status" value="1"/>
</dbReference>
<evidence type="ECO:0000313" key="1">
    <source>
        <dbReference type="EMBL" id="RYM35707.1"/>
    </source>
</evidence>
<keyword evidence="2" id="KW-1185">Reference proteome</keyword>
<comment type="caution">
    <text evidence="1">The sequence shown here is derived from an EMBL/GenBank/DDBJ whole genome shotgun (WGS) entry which is preliminary data.</text>
</comment>
<dbReference type="EMBL" id="SETE01000001">
    <property type="protein sequence ID" value="RYM35707.1"/>
    <property type="molecule type" value="Genomic_DNA"/>
</dbReference>
<dbReference type="Pfam" id="PF16125">
    <property type="entry name" value="DUF4837"/>
    <property type="match status" value="1"/>
</dbReference>
<dbReference type="RefSeq" id="WP_130092074.1">
    <property type="nucleotide sequence ID" value="NZ_SETE01000001.1"/>
</dbReference>
<gene>
    <name evidence="1" type="ORF">ERX46_01560</name>
</gene>
<dbReference type="AlphaFoldDB" id="A0A4Q4KQK9"/>
<protein>
    <submittedName>
        <fullName evidence="1">DUF4837 family protein</fullName>
    </submittedName>
</protein>
<organism evidence="1 2">
    <name type="scientific">Brumimicrobium glaciale</name>
    <dbReference type="NCBI Taxonomy" id="200475"/>
    <lineage>
        <taxon>Bacteria</taxon>
        <taxon>Pseudomonadati</taxon>
        <taxon>Bacteroidota</taxon>
        <taxon>Flavobacteriia</taxon>
        <taxon>Flavobacteriales</taxon>
        <taxon>Crocinitomicaceae</taxon>
        <taxon>Brumimicrobium</taxon>
    </lineage>
</organism>
<name>A0A4Q4KQK9_9FLAO</name>